<dbReference type="InterPro" id="IPR015947">
    <property type="entry name" value="PUA-like_sf"/>
</dbReference>
<dbReference type="GeneID" id="97309373"/>
<proteinExistence type="predicted"/>
<evidence type="ECO:0000313" key="3">
    <source>
        <dbReference type="Proteomes" id="UP000297385"/>
    </source>
</evidence>
<organism evidence="2 3">
    <name type="scientific">Paraburkholderia dipogonis</name>
    <dbReference type="NCBI Taxonomy" id="1211383"/>
    <lineage>
        <taxon>Bacteria</taxon>
        <taxon>Pseudomonadati</taxon>
        <taxon>Pseudomonadota</taxon>
        <taxon>Betaproteobacteria</taxon>
        <taxon>Burkholderiales</taxon>
        <taxon>Burkholderiaceae</taxon>
        <taxon>Paraburkholderia</taxon>
    </lineage>
</organism>
<dbReference type="RefSeq" id="WP_134465882.1">
    <property type="nucleotide sequence ID" value="NZ_JBHMFL010000022.1"/>
</dbReference>
<reference evidence="2 3" key="1">
    <citation type="submission" date="2019-03" db="EMBL/GenBank/DDBJ databases">
        <title>Complete Genome Sequence of Paraburkholderia dipogonis ICMP 19430T, a Nitrogen-fixing Symbiont of the South African Invasive Legume Dipogon lignosus in New Zealand.</title>
        <authorList>
            <person name="De Meyer S.E."/>
        </authorList>
    </citation>
    <scope>NUCLEOTIDE SEQUENCE [LARGE SCALE GENOMIC DNA]</scope>
    <source>
        <strain evidence="2 3">ICMP 19430</strain>
    </source>
</reference>
<dbReference type="AlphaFoldDB" id="A0A4Y8MJ03"/>
<dbReference type="SUPFAM" id="SSF88697">
    <property type="entry name" value="PUA domain-like"/>
    <property type="match status" value="1"/>
</dbReference>
<accession>A0A4Y8MJ03</accession>
<comment type="caution">
    <text evidence="2">The sequence shown here is derived from an EMBL/GenBank/DDBJ whole genome shotgun (WGS) entry which is preliminary data.</text>
</comment>
<protein>
    <submittedName>
        <fullName evidence="2">DUF3850 domain-containing protein</fullName>
    </submittedName>
</protein>
<dbReference type="Pfam" id="PF12961">
    <property type="entry name" value="DUF3850"/>
    <property type="match status" value="1"/>
</dbReference>
<gene>
    <name evidence="2" type="ORF">E2553_38335</name>
</gene>
<name>A0A4Y8MJ03_9BURK</name>
<evidence type="ECO:0000313" key="2">
    <source>
        <dbReference type="EMBL" id="TFE37353.1"/>
    </source>
</evidence>
<feature type="domain" description="DUF3850" evidence="1">
    <location>
        <begin position="5"/>
        <end position="87"/>
    </location>
</feature>
<dbReference type="InterPro" id="IPR039440">
    <property type="entry name" value="DUF3850"/>
</dbReference>
<dbReference type="Gene3D" id="2.30.130.30">
    <property type="entry name" value="Hypothetical protein"/>
    <property type="match status" value="1"/>
</dbReference>
<sequence length="94" mass="10612">MPNTTHTLKSWPRFFEAIVRGSRTHELRKNDRDFHVGDRLTLQEFDVSSGAFTGRECMVEVTSMTSTLEPCAVSAQALHQDYCILSIRLVSPSP</sequence>
<evidence type="ECO:0000259" key="1">
    <source>
        <dbReference type="Pfam" id="PF12961"/>
    </source>
</evidence>
<dbReference type="EMBL" id="SNVI01000005">
    <property type="protein sequence ID" value="TFE37353.1"/>
    <property type="molecule type" value="Genomic_DNA"/>
</dbReference>
<dbReference type="Proteomes" id="UP000297385">
    <property type="component" value="Unassembled WGS sequence"/>
</dbReference>